<keyword evidence="8 9" id="KW-0464">Manganese</keyword>
<evidence type="ECO:0000256" key="2">
    <source>
        <dbReference type="ARBA" id="ARBA00022723"/>
    </source>
</evidence>
<accession>A0A7X2T268</accession>
<dbReference type="Pfam" id="PF01930">
    <property type="entry name" value="Cas_Cas4"/>
    <property type="match status" value="1"/>
</dbReference>
<dbReference type="GO" id="GO:0051536">
    <property type="term" value="F:iron-sulfur cluster binding"/>
    <property type="evidence" value="ECO:0007669"/>
    <property type="project" value="UniProtKB-KW"/>
</dbReference>
<gene>
    <name evidence="11" type="primary">cas4</name>
    <name evidence="11" type="ORF">FYJ33_10945</name>
</gene>
<name>A0A7X2T268_9CLOT</name>
<evidence type="ECO:0000256" key="6">
    <source>
        <dbReference type="ARBA" id="ARBA00023014"/>
    </source>
</evidence>
<dbReference type="PANTHER" id="PTHR37168">
    <property type="entry name" value="CRISPR-ASSOCIATED EXONUCLEASE CAS4"/>
    <property type="match status" value="1"/>
</dbReference>
<keyword evidence="7 9" id="KW-0051">Antiviral defense</keyword>
<keyword evidence="6 9" id="KW-0411">Iron-sulfur</keyword>
<dbReference type="GO" id="GO:0004527">
    <property type="term" value="F:exonuclease activity"/>
    <property type="evidence" value="ECO:0007669"/>
    <property type="project" value="UniProtKB-KW"/>
</dbReference>
<dbReference type="EC" id="3.1.12.1" evidence="9"/>
<keyword evidence="1 9" id="KW-0540">Nuclease</keyword>
<dbReference type="Proteomes" id="UP000460287">
    <property type="component" value="Unassembled WGS sequence"/>
</dbReference>
<reference evidence="11 12" key="1">
    <citation type="submission" date="2019-08" db="EMBL/GenBank/DDBJ databases">
        <title>In-depth cultivation of the pig gut microbiome towards novel bacterial diversity and tailored functional studies.</title>
        <authorList>
            <person name="Wylensek D."/>
            <person name="Hitch T.C.A."/>
            <person name="Clavel T."/>
        </authorList>
    </citation>
    <scope>NUCLEOTIDE SEQUENCE [LARGE SCALE GENOMIC DNA]</scope>
    <source>
        <strain evidence="11 12">WCA-383-APC-5B</strain>
    </source>
</reference>
<protein>
    <recommendedName>
        <fullName evidence="9">CRISPR-associated exonuclease Cas4</fullName>
        <ecNumber evidence="9">3.1.12.1</ecNumber>
    </recommendedName>
</protein>
<evidence type="ECO:0000256" key="4">
    <source>
        <dbReference type="ARBA" id="ARBA00022839"/>
    </source>
</evidence>
<evidence type="ECO:0000256" key="5">
    <source>
        <dbReference type="ARBA" id="ARBA00023004"/>
    </source>
</evidence>
<organism evidence="11 12">
    <name type="scientific">Inconstantimicrobium porci</name>
    <dbReference type="NCBI Taxonomy" id="2652291"/>
    <lineage>
        <taxon>Bacteria</taxon>
        <taxon>Bacillati</taxon>
        <taxon>Bacillota</taxon>
        <taxon>Clostridia</taxon>
        <taxon>Eubacteriales</taxon>
        <taxon>Clostridiaceae</taxon>
        <taxon>Inconstantimicrobium</taxon>
    </lineage>
</organism>
<evidence type="ECO:0000256" key="9">
    <source>
        <dbReference type="RuleBase" id="RU365022"/>
    </source>
</evidence>
<dbReference type="InterPro" id="IPR011604">
    <property type="entry name" value="PDDEXK-like_dom_sf"/>
</dbReference>
<sequence length="171" mass="20511">MSIDFQSLKVSGIKINYYFICKRKLWLFSKGITMENGNDRVLEGSVVHEESYRRENTKELLIDNLIRVDIINKDFVKEVKISSKMKEADKMQLLYYLYYLKQLGIDREGTINYVKEKKIENISLTHDSELLIEDTLKNIKKLLEEKYPPKVEKFPYCKKCSYFEYCYIREE</sequence>
<evidence type="ECO:0000313" key="11">
    <source>
        <dbReference type="EMBL" id="MSR91905.1"/>
    </source>
</evidence>
<proteinExistence type="inferred from homology"/>
<feature type="domain" description="DUF83" evidence="10">
    <location>
        <begin position="12"/>
        <end position="168"/>
    </location>
</feature>
<evidence type="ECO:0000256" key="8">
    <source>
        <dbReference type="ARBA" id="ARBA00023211"/>
    </source>
</evidence>
<evidence type="ECO:0000256" key="1">
    <source>
        <dbReference type="ARBA" id="ARBA00022722"/>
    </source>
</evidence>
<comment type="caution">
    <text evidence="11">The sequence shown here is derived from an EMBL/GenBank/DDBJ whole genome shotgun (WGS) entry which is preliminary data.</text>
</comment>
<comment type="cofactor">
    <cofactor evidence="9">
        <name>Mg(2+)</name>
        <dbReference type="ChEBI" id="CHEBI:18420"/>
    </cofactor>
    <cofactor evidence="9">
        <name>Mn(2+)</name>
        <dbReference type="ChEBI" id="CHEBI:29035"/>
    </cofactor>
    <text evidence="9">Mg(2+) or Mn(2+) required for ssDNA cleavage activity.</text>
</comment>
<dbReference type="AlphaFoldDB" id="A0A7X2T268"/>
<evidence type="ECO:0000313" key="12">
    <source>
        <dbReference type="Proteomes" id="UP000460287"/>
    </source>
</evidence>
<dbReference type="EMBL" id="VULX01000017">
    <property type="protein sequence ID" value="MSR91905.1"/>
    <property type="molecule type" value="Genomic_DNA"/>
</dbReference>
<dbReference type="RefSeq" id="WP_154531803.1">
    <property type="nucleotide sequence ID" value="NZ_VULX01000017.1"/>
</dbReference>
<dbReference type="InterPro" id="IPR013343">
    <property type="entry name" value="CRISPR-assoc_prot_Cas4"/>
</dbReference>
<evidence type="ECO:0000259" key="10">
    <source>
        <dbReference type="Pfam" id="PF01930"/>
    </source>
</evidence>
<comment type="similarity">
    <text evidence="9">Belongs to the CRISPR-associated exonuclease Cas4 family.</text>
</comment>
<dbReference type="NCBIfam" id="TIGR00372">
    <property type="entry name" value="cas4"/>
    <property type="match status" value="1"/>
</dbReference>
<evidence type="ECO:0000256" key="3">
    <source>
        <dbReference type="ARBA" id="ARBA00022801"/>
    </source>
</evidence>
<keyword evidence="2 9" id="KW-0479">Metal-binding</keyword>
<comment type="function">
    <text evidence="9">CRISPR (clustered regularly interspaced short palindromic repeat) is an adaptive immune system that provides protection against mobile genetic elements (viruses, transposable elements and conjugative plasmids). CRISPR clusters contain sequences complementary to antecedent mobile elements and target invading nucleic acids. CRISPR clusters are transcribed and processed into CRISPR RNA (crRNA).</text>
</comment>
<keyword evidence="12" id="KW-1185">Reference proteome</keyword>
<dbReference type="Gene3D" id="3.90.320.10">
    <property type="match status" value="1"/>
</dbReference>
<evidence type="ECO:0000256" key="7">
    <source>
        <dbReference type="ARBA" id="ARBA00023118"/>
    </source>
</evidence>
<dbReference type="GO" id="GO:0046872">
    <property type="term" value="F:metal ion binding"/>
    <property type="evidence" value="ECO:0007669"/>
    <property type="project" value="UniProtKB-KW"/>
</dbReference>
<comment type="cofactor">
    <cofactor evidence="9">
        <name>iron-sulfur cluster</name>
        <dbReference type="ChEBI" id="CHEBI:30408"/>
    </cofactor>
</comment>
<dbReference type="InterPro" id="IPR022765">
    <property type="entry name" value="Dna2/Cas4_DUF83"/>
</dbReference>
<dbReference type="PANTHER" id="PTHR37168:SF1">
    <property type="entry name" value="CRISPR-ASSOCIATED EXONUCLEASE CAS4"/>
    <property type="match status" value="1"/>
</dbReference>
<keyword evidence="4 9" id="KW-0269">Exonuclease</keyword>
<keyword evidence="3 9" id="KW-0378">Hydrolase</keyword>
<dbReference type="GO" id="GO:0051607">
    <property type="term" value="P:defense response to virus"/>
    <property type="evidence" value="ECO:0007669"/>
    <property type="project" value="UniProtKB-KW"/>
</dbReference>
<keyword evidence="5 9" id="KW-0408">Iron</keyword>